<evidence type="ECO:0000313" key="3">
    <source>
        <dbReference type="Proteomes" id="UP000242188"/>
    </source>
</evidence>
<dbReference type="InterPro" id="IPR002181">
    <property type="entry name" value="Fibrinogen_a/b/g_C_dom"/>
</dbReference>
<dbReference type="InterPro" id="IPR036056">
    <property type="entry name" value="Fibrinogen-like_C"/>
</dbReference>
<dbReference type="PANTHER" id="PTHR19143">
    <property type="entry name" value="FIBRINOGEN/TENASCIN/ANGIOPOEITIN"/>
    <property type="match status" value="1"/>
</dbReference>
<dbReference type="SMART" id="SM00186">
    <property type="entry name" value="FBG"/>
    <property type="match status" value="1"/>
</dbReference>
<dbReference type="InterPro" id="IPR014716">
    <property type="entry name" value="Fibrinogen_a/b/g_C_1"/>
</dbReference>
<evidence type="ECO:0000259" key="1">
    <source>
        <dbReference type="PROSITE" id="PS51406"/>
    </source>
</evidence>
<organism evidence="2 3">
    <name type="scientific">Mizuhopecten yessoensis</name>
    <name type="common">Japanese scallop</name>
    <name type="synonym">Patinopecten yessoensis</name>
    <dbReference type="NCBI Taxonomy" id="6573"/>
    <lineage>
        <taxon>Eukaryota</taxon>
        <taxon>Metazoa</taxon>
        <taxon>Spiralia</taxon>
        <taxon>Lophotrochozoa</taxon>
        <taxon>Mollusca</taxon>
        <taxon>Bivalvia</taxon>
        <taxon>Autobranchia</taxon>
        <taxon>Pteriomorphia</taxon>
        <taxon>Pectinida</taxon>
        <taxon>Pectinoidea</taxon>
        <taxon>Pectinidae</taxon>
        <taxon>Mizuhopecten</taxon>
    </lineage>
</organism>
<dbReference type="Pfam" id="PF00147">
    <property type="entry name" value="Fibrinogen_C"/>
    <property type="match status" value="1"/>
</dbReference>
<dbReference type="InterPro" id="IPR050373">
    <property type="entry name" value="Fibrinogen_C-term_domain"/>
</dbReference>
<dbReference type="PROSITE" id="PS51406">
    <property type="entry name" value="FIBRINOGEN_C_2"/>
    <property type="match status" value="1"/>
</dbReference>
<feature type="domain" description="Fibrinogen C-terminal" evidence="1">
    <location>
        <begin position="13"/>
        <end position="155"/>
    </location>
</feature>
<dbReference type="OrthoDB" id="6345539at2759"/>
<dbReference type="AlphaFoldDB" id="A0A210QFG7"/>
<name>A0A210QFG7_MIZYE</name>
<dbReference type="PANTHER" id="PTHR19143:SF338">
    <property type="entry name" value="FIBRINOGEN GAMMA CHAIN"/>
    <property type="match status" value="1"/>
</dbReference>
<comment type="caution">
    <text evidence="2">The sequence shown here is derived from an EMBL/GenBank/DDBJ whole genome shotgun (WGS) entry which is preliminary data.</text>
</comment>
<accession>A0A210QFG7</accession>
<dbReference type="Gene3D" id="3.90.215.10">
    <property type="entry name" value="Gamma Fibrinogen, chain A, domain 1"/>
    <property type="match status" value="1"/>
</dbReference>
<gene>
    <name evidence="2" type="ORF">KP79_PYT10335</name>
</gene>
<proteinExistence type="predicted"/>
<reference evidence="2 3" key="1">
    <citation type="journal article" date="2017" name="Nat. Ecol. Evol.">
        <title>Scallop genome provides insights into evolution of bilaterian karyotype and development.</title>
        <authorList>
            <person name="Wang S."/>
            <person name="Zhang J."/>
            <person name="Jiao W."/>
            <person name="Li J."/>
            <person name="Xun X."/>
            <person name="Sun Y."/>
            <person name="Guo X."/>
            <person name="Huan P."/>
            <person name="Dong B."/>
            <person name="Zhang L."/>
            <person name="Hu X."/>
            <person name="Sun X."/>
            <person name="Wang J."/>
            <person name="Zhao C."/>
            <person name="Wang Y."/>
            <person name="Wang D."/>
            <person name="Huang X."/>
            <person name="Wang R."/>
            <person name="Lv J."/>
            <person name="Li Y."/>
            <person name="Zhang Z."/>
            <person name="Liu B."/>
            <person name="Lu W."/>
            <person name="Hui Y."/>
            <person name="Liang J."/>
            <person name="Zhou Z."/>
            <person name="Hou R."/>
            <person name="Li X."/>
            <person name="Liu Y."/>
            <person name="Li H."/>
            <person name="Ning X."/>
            <person name="Lin Y."/>
            <person name="Zhao L."/>
            <person name="Xing Q."/>
            <person name="Dou J."/>
            <person name="Li Y."/>
            <person name="Mao J."/>
            <person name="Guo H."/>
            <person name="Dou H."/>
            <person name="Li T."/>
            <person name="Mu C."/>
            <person name="Jiang W."/>
            <person name="Fu Q."/>
            <person name="Fu X."/>
            <person name="Miao Y."/>
            <person name="Liu J."/>
            <person name="Yu Q."/>
            <person name="Li R."/>
            <person name="Liao H."/>
            <person name="Li X."/>
            <person name="Kong Y."/>
            <person name="Jiang Z."/>
            <person name="Chourrout D."/>
            <person name="Li R."/>
            <person name="Bao Z."/>
        </authorList>
    </citation>
    <scope>NUCLEOTIDE SEQUENCE [LARGE SCALE GENOMIC DNA]</scope>
    <source>
        <strain evidence="2 3">PY_sf001</strain>
    </source>
</reference>
<keyword evidence="3" id="KW-1185">Reference proteome</keyword>
<dbReference type="Proteomes" id="UP000242188">
    <property type="component" value="Unassembled WGS sequence"/>
</dbReference>
<dbReference type="GO" id="GO:0005615">
    <property type="term" value="C:extracellular space"/>
    <property type="evidence" value="ECO:0007669"/>
    <property type="project" value="TreeGrafter"/>
</dbReference>
<protein>
    <submittedName>
        <fullName evidence="2">Angiopoietin-related protein 7</fullName>
    </submittedName>
</protein>
<evidence type="ECO:0000313" key="2">
    <source>
        <dbReference type="EMBL" id="OWF47449.1"/>
    </source>
</evidence>
<dbReference type="SUPFAM" id="SSF56496">
    <property type="entry name" value="Fibrinogen C-terminal domain-like"/>
    <property type="match status" value="1"/>
</dbReference>
<sequence length="155" mass="18037">MNFSPYSLVCAEGNDIIQTLTTTPSILRVELETWKGVRGYAQYSNFKVANEAQNYRIFVQGFSGNVSRDGMDYGNGFGFTTYDKDNDGRDPTSKDCAEERHGAWWHDRCTLTNLNGVYHQEDGYDWEAMSWIEFPDPDRYFTPLRKAKMMIRWIK</sequence>
<dbReference type="EMBL" id="NEDP02003892">
    <property type="protein sequence ID" value="OWF47449.1"/>
    <property type="molecule type" value="Genomic_DNA"/>
</dbReference>
<dbReference type="STRING" id="6573.A0A210QFG7"/>